<dbReference type="RefSeq" id="WP_242165098.1">
    <property type="nucleotide sequence ID" value="NZ_JAJMLW010000002.1"/>
</dbReference>
<evidence type="ECO:0000256" key="1">
    <source>
        <dbReference type="SAM" id="Phobius"/>
    </source>
</evidence>
<comment type="caution">
    <text evidence="2">The sequence shown here is derived from an EMBL/GenBank/DDBJ whole genome shotgun (WGS) entry which is preliminary data.</text>
</comment>
<keyword evidence="3" id="KW-1185">Reference proteome</keyword>
<accession>A0ABS9WHY7</accession>
<proteinExistence type="predicted"/>
<dbReference type="Proteomes" id="UP001430755">
    <property type="component" value="Unassembled WGS sequence"/>
</dbReference>
<reference evidence="2" key="1">
    <citation type="submission" date="2021-11" db="EMBL/GenBank/DDBJ databases">
        <title>A Novel Adlercreutzia Species, isolated from a Allomyrina dichotoma larva feces.</title>
        <authorList>
            <person name="Suh M.K."/>
        </authorList>
    </citation>
    <scope>NUCLEOTIDE SEQUENCE</scope>
    <source>
        <strain evidence="2">JBNU-10</strain>
    </source>
</reference>
<evidence type="ECO:0000313" key="2">
    <source>
        <dbReference type="EMBL" id="MCI2242160.1"/>
    </source>
</evidence>
<name>A0ABS9WHY7_9ACTN</name>
<feature type="transmembrane region" description="Helical" evidence="1">
    <location>
        <begin position="186"/>
        <end position="209"/>
    </location>
</feature>
<feature type="transmembrane region" description="Helical" evidence="1">
    <location>
        <begin position="148"/>
        <end position="174"/>
    </location>
</feature>
<dbReference type="EMBL" id="JAJMLW010000002">
    <property type="protein sequence ID" value="MCI2242160.1"/>
    <property type="molecule type" value="Genomic_DNA"/>
</dbReference>
<keyword evidence="1" id="KW-1133">Transmembrane helix</keyword>
<feature type="transmembrane region" description="Helical" evidence="1">
    <location>
        <begin position="25"/>
        <end position="43"/>
    </location>
</feature>
<feature type="transmembrane region" description="Helical" evidence="1">
    <location>
        <begin position="73"/>
        <end position="90"/>
    </location>
</feature>
<gene>
    <name evidence="2" type="ORF">LPT13_07325</name>
</gene>
<sequence length="212" mass="23904">MAKLGLHRITEHDEIGYFAPRTWPFWRALIVCFCLGALAGHWLEIPYCLLMDRCFGIVSEGYPVWTDPWYHPYWVYGVGAVVMTLVIEPLKERLIMRRRTLAGAVLESFAVTVVLSMLLELVIGLLVNQPDVAGEYPYWDNSDLPLNVLGQAWLVNDVLIGLVAVVYVWVIFPLACEGFARLRPPVANGLFAILVIGFAACCAVSYLQLWLF</sequence>
<keyword evidence="1" id="KW-0472">Membrane</keyword>
<feature type="transmembrane region" description="Helical" evidence="1">
    <location>
        <begin position="102"/>
        <end position="128"/>
    </location>
</feature>
<dbReference type="InterPro" id="IPR010540">
    <property type="entry name" value="CmpB_TMEM229"/>
</dbReference>
<keyword evidence="1" id="KW-0812">Transmembrane</keyword>
<organism evidence="2 3">
    <name type="scientific">Adlercreutzia faecimuris</name>
    <dbReference type="NCBI Taxonomy" id="2897341"/>
    <lineage>
        <taxon>Bacteria</taxon>
        <taxon>Bacillati</taxon>
        <taxon>Actinomycetota</taxon>
        <taxon>Coriobacteriia</taxon>
        <taxon>Eggerthellales</taxon>
        <taxon>Eggerthellaceae</taxon>
        <taxon>Adlercreutzia</taxon>
    </lineage>
</organism>
<evidence type="ECO:0000313" key="3">
    <source>
        <dbReference type="Proteomes" id="UP001430755"/>
    </source>
</evidence>
<dbReference type="Pfam" id="PF06541">
    <property type="entry name" value="ABC_trans_CmpB"/>
    <property type="match status" value="1"/>
</dbReference>
<protein>
    <submittedName>
        <fullName evidence="2">ABC transporter permease</fullName>
    </submittedName>
</protein>